<name>A0ABV6JCB3_9BACL</name>
<dbReference type="EMBL" id="JBHLVF010000034">
    <property type="protein sequence ID" value="MFC0393558.1"/>
    <property type="molecule type" value="Genomic_DNA"/>
</dbReference>
<sequence length="120" mass="13699">MSDFQFLVGALARSSASARPCPSRRRPSAVPVRIPCRAPVGRQFFDPAALNTQASVYTKKFSAGYIKRQTTLFPRFYTNYWTDNDTFIERNIQNKMKYSKLFLDATDAEIRELTGSMELS</sequence>
<evidence type="ECO:0000313" key="1">
    <source>
        <dbReference type="EMBL" id="MFC0393558.1"/>
    </source>
</evidence>
<organism evidence="1 2">
    <name type="scientific">Paenibacillus mendelii</name>
    <dbReference type="NCBI Taxonomy" id="206163"/>
    <lineage>
        <taxon>Bacteria</taxon>
        <taxon>Bacillati</taxon>
        <taxon>Bacillota</taxon>
        <taxon>Bacilli</taxon>
        <taxon>Bacillales</taxon>
        <taxon>Paenibacillaceae</taxon>
        <taxon>Paenibacillus</taxon>
    </lineage>
</organism>
<dbReference type="Proteomes" id="UP001589818">
    <property type="component" value="Unassembled WGS sequence"/>
</dbReference>
<accession>A0ABV6JCB3</accession>
<protein>
    <submittedName>
        <fullName evidence="1">Uncharacterized protein</fullName>
    </submittedName>
</protein>
<comment type="caution">
    <text evidence="1">The sequence shown here is derived from an EMBL/GenBank/DDBJ whole genome shotgun (WGS) entry which is preliminary data.</text>
</comment>
<dbReference type="RefSeq" id="WP_204821684.1">
    <property type="nucleotide sequence ID" value="NZ_JANHOF010000008.1"/>
</dbReference>
<reference evidence="1 2" key="1">
    <citation type="submission" date="2024-09" db="EMBL/GenBank/DDBJ databases">
        <authorList>
            <person name="Sun Q."/>
            <person name="Mori K."/>
        </authorList>
    </citation>
    <scope>NUCLEOTIDE SEQUENCE [LARGE SCALE GENOMIC DNA]</scope>
    <source>
        <strain evidence="1 2">CCM 4839</strain>
    </source>
</reference>
<proteinExistence type="predicted"/>
<gene>
    <name evidence="1" type="ORF">ACFFJ8_19570</name>
</gene>
<keyword evidence="2" id="KW-1185">Reference proteome</keyword>
<evidence type="ECO:0000313" key="2">
    <source>
        <dbReference type="Proteomes" id="UP001589818"/>
    </source>
</evidence>